<feature type="transmembrane region" description="Helical" evidence="3">
    <location>
        <begin position="173"/>
        <end position="190"/>
    </location>
</feature>
<proteinExistence type="predicted"/>
<keyword evidence="3" id="KW-0472">Membrane</keyword>
<dbReference type="SUPFAM" id="SSF48452">
    <property type="entry name" value="TPR-like"/>
    <property type="match status" value="1"/>
</dbReference>
<gene>
    <name evidence="4" type="ORF">CLI92_07685</name>
</gene>
<feature type="transmembrane region" description="Helical" evidence="3">
    <location>
        <begin position="335"/>
        <end position="352"/>
    </location>
</feature>
<protein>
    <recommendedName>
        <fullName evidence="6">Tetratricopeptide repeat protein</fullName>
    </recommendedName>
</protein>
<keyword evidence="1" id="KW-0677">Repeat</keyword>
<dbReference type="GO" id="GO:0035269">
    <property type="term" value="P:protein O-linked glycosylation via mannose"/>
    <property type="evidence" value="ECO:0007669"/>
    <property type="project" value="TreeGrafter"/>
</dbReference>
<accession>A0A2A2T523</accession>
<feature type="transmembrane region" description="Helical" evidence="3">
    <location>
        <begin position="202"/>
        <end position="221"/>
    </location>
</feature>
<dbReference type="RefSeq" id="WP_095542269.1">
    <property type="nucleotide sequence ID" value="NZ_NSJC01000006.1"/>
</dbReference>
<dbReference type="PANTHER" id="PTHR44227">
    <property type="match status" value="1"/>
</dbReference>
<dbReference type="PANTHER" id="PTHR44227:SF3">
    <property type="entry name" value="PROTEIN O-MANNOSYL-TRANSFERASE TMTC4"/>
    <property type="match status" value="1"/>
</dbReference>
<evidence type="ECO:0008006" key="6">
    <source>
        <dbReference type="Google" id="ProtNLM"/>
    </source>
</evidence>
<evidence type="ECO:0000313" key="5">
    <source>
        <dbReference type="Proteomes" id="UP000217780"/>
    </source>
</evidence>
<comment type="caution">
    <text evidence="4">The sequence shown here is derived from an EMBL/GenBank/DDBJ whole genome shotgun (WGS) entry which is preliminary data.</text>
</comment>
<dbReference type="Proteomes" id="UP000217780">
    <property type="component" value="Unassembled WGS sequence"/>
</dbReference>
<dbReference type="GO" id="GO:0030968">
    <property type="term" value="P:endoplasmic reticulum unfolded protein response"/>
    <property type="evidence" value="ECO:0007669"/>
    <property type="project" value="TreeGrafter"/>
</dbReference>
<evidence type="ECO:0000256" key="2">
    <source>
        <dbReference type="ARBA" id="ARBA00022803"/>
    </source>
</evidence>
<dbReference type="EMBL" id="NTBI01000006">
    <property type="protein sequence ID" value="PAX16612.1"/>
    <property type="molecule type" value="Genomic_DNA"/>
</dbReference>
<evidence type="ECO:0000256" key="3">
    <source>
        <dbReference type="SAM" id="Phobius"/>
    </source>
</evidence>
<dbReference type="GO" id="GO:0000030">
    <property type="term" value="F:mannosyltransferase activity"/>
    <property type="evidence" value="ECO:0007669"/>
    <property type="project" value="TreeGrafter"/>
</dbReference>
<keyword evidence="3" id="KW-1133">Transmembrane helix</keyword>
<evidence type="ECO:0000313" key="4">
    <source>
        <dbReference type="EMBL" id="PAX16612.1"/>
    </source>
</evidence>
<feature type="transmembrane region" description="Helical" evidence="3">
    <location>
        <begin position="52"/>
        <end position="73"/>
    </location>
</feature>
<feature type="transmembrane region" description="Helical" evidence="3">
    <location>
        <begin position="304"/>
        <end position="323"/>
    </location>
</feature>
<evidence type="ECO:0000256" key="1">
    <source>
        <dbReference type="ARBA" id="ARBA00022737"/>
    </source>
</evidence>
<feature type="transmembrane region" description="Helical" evidence="3">
    <location>
        <begin position="119"/>
        <end position="136"/>
    </location>
</feature>
<feature type="transmembrane region" description="Helical" evidence="3">
    <location>
        <begin position="277"/>
        <end position="297"/>
    </location>
</feature>
<organism evidence="4 5">
    <name type="scientific">Vandammella animalimorsus</name>
    <dbReference type="NCBI Taxonomy" id="2029117"/>
    <lineage>
        <taxon>Bacteria</taxon>
        <taxon>Pseudomonadati</taxon>
        <taxon>Pseudomonadota</taxon>
        <taxon>Betaproteobacteria</taxon>
        <taxon>Burkholderiales</taxon>
        <taxon>Comamonadaceae</taxon>
        <taxon>Vandammella</taxon>
    </lineage>
</organism>
<keyword evidence="2" id="KW-0802">TPR repeat</keyword>
<dbReference type="AlphaFoldDB" id="A0A2A2T523"/>
<keyword evidence="3" id="KW-0812">Transmembrane</keyword>
<dbReference type="Gene3D" id="1.25.40.10">
    <property type="entry name" value="Tetratricopeptide repeat domain"/>
    <property type="match status" value="1"/>
</dbReference>
<reference evidence="4 5" key="1">
    <citation type="submission" date="2017-08" db="EMBL/GenBank/DDBJ databases">
        <title>WGS of Clinical strains of the CDC Group NO-1 linked to zoonotic infections in humans.</title>
        <authorList>
            <person name="Bernier A.-M."/>
            <person name="Bernard K."/>
        </authorList>
    </citation>
    <scope>NUCLEOTIDE SEQUENCE [LARGE SCALE GENOMIC DNA]</scope>
    <source>
        <strain evidence="4 5">NML91-0035</strain>
    </source>
</reference>
<feature type="transmembrane region" description="Helical" evidence="3">
    <location>
        <begin position="94"/>
        <end position="113"/>
    </location>
</feature>
<dbReference type="InterPro" id="IPR011990">
    <property type="entry name" value="TPR-like_helical_dom_sf"/>
</dbReference>
<sequence>MQNISGWDWRAIQDAAWSGDAGALKRPVSMLTFALNHAVSGMAPWPMKLSNLVIHLLAGMGFYVYALALAGVLARRDVGTASSATCSRHWARPLALLAVALWLLHPLQLTSVLYVVQRMASLAALFMAWGLALYALGRQRQVQGHAGWGAWLMIASAWGVFLPLAALSKENGVLLSPLLLLTEWLFFRWQGLAPKGRRALQGLHLTLCVLPALAVLAYLALHPQWILGSYRIRDFTWEERLYTQARVLWFYLRLLALPDIRQMGLYHDDFEISRSLWAPWSTLPAIIGLLMLVWLAWRLRRHWPVLAFAVFFFLIGHALESSVLGLEMVHEHRNYLPSFGLAFAVAYGAGLAWQRGQAVRRRRLAAACTLALLCLTALTAWRAVEWSDDLRRALMEAEHHPRSVRALTDVAALLGTRALHAPDESSQRQLLQATLDFYARADAVRGTPQSAVGQLVAHNRLGRDSDPQAVTQVAQLLATPPLAAATPEVIVSLMQCQHRGHCRFEMDVILELAHGLLANPQIRPIDQARVNTMLGQLFIDRDDLPTAAAFLQEAYRADAQNLTIALNFAVILADLGMQDEAQTVLNEMTGASLSRSQVRRMNELRARLSPSDSLR</sequence>
<dbReference type="InterPro" id="IPR052346">
    <property type="entry name" value="O-mannosyl-transferase_TMTC"/>
</dbReference>
<feature type="transmembrane region" description="Helical" evidence="3">
    <location>
        <begin position="364"/>
        <end position="384"/>
    </location>
</feature>
<feature type="transmembrane region" description="Helical" evidence="3">
    <location>
        <begin position="148"/>
        <end position="167"/>
    </location>
</feature>
<name>A0A2A2T523_9BURK</name>